<dbReference type="KEGG" id="ncu:F0U83_14655"/>
<keyword evidence="7 9" id="KW-0472">Membrane</keyword>
<comment type="catalytic activity">
    <reaction evidence="8">
        <text>2 GTP = 3',3'-c-di-GMP + 2 diphosphate</text>
        <dbReference type="Rhea" id="RHEA:24898"/>
        <dbReference type="ChEBI" id="CHEBI:33019"/>
        <dbReference type="ChEBI" id="CHEBI:37565"/>
        <dbReference type="ChEBI" id="CHEBI:58805"/>
        <dbReference type="EC" id="2.7.7.65"/>
    </reaction>
</comment>
<dbReference type="GO" id="GO:0052621">
    <property type="term" value="F:diguanylate cyclase activity"/>
    <property type="evidence" value="ECO:0007669"/>
    <property type="project" value="UniProtKB-EC"/>
</dbReference>
<dbReference type="NCBIfam" id="TIGR00254">
    <property type="entry name" value="GGDEF"/>
    <property type="match status" value="1"/>
</dbReference>
<dbReference type="SUPFAM" id="SSF55073">
    <property type="entry name" value="Nucleotide cyclase"/>
    <property type="match status" value="1"/>
</dbReference>
<evidence type="ECO:0000313" key="12">
    <source>
        <dbReference type="Proteomes" id="UP000324760"/>
    </source>
</evidence>
<proteinExistence type="predicted"/>
<comment type="subcellular location">
    <subcellularLocation>
        <location evidence="2">Cell membrane</location>
        <topology evidence="2">Multi-pass membrane protein</topology>
    </subcellularLocation>
</comment>
<evidence type="ECO:0000313" key="11">
    <source>
        <dbReference type="EMBL" id="QEQ97857.1"/>
    </source>
</evidence>
<dbReference type="RefSeq" id="WP_138987973.1">
    <property type="nucleotide sequence ID" value="NZ_CP043869.1"/>
</dbReference>
<dbReference type="InterPro" id="IPR043128">
    <property type="entry name" value="Rev_trsase/Diguanyl_cyclase"/>
</dbReference>
<keyword evidence="6 9" id="KW-1133">Transmembrane helix</keyword>
<evidence type="ECO:0000256" key="8">
    <source>
        <dbReference type="ARBA" id="ARBA00034247"/>
    </source>
</evidence>
<dbReference type="GO" id="GO:1902201">
    <property type="term" value="P:negative regulation of bacterial-type flagellum-dependent cell motility"/>
    <property type="evidence" value="ECO:0007669"/>
    <property type="project" value="TreeGrafter"/>
</dbReference>
<name>A0A5P1RE29_9GAMM</name>
<dbReference type="InterPro" id="IPR033480">
    <property type="entry name" value="sCache_2"/>
</dbReference>
<evidence type="ECO:0000256" key="1">
    <source>
        <dbReference type="ARBA" id="ARBA00001946"/>
    </source>
</evidence>
<dbReference type="InterPro" id="IPR000160">
    <property type="entry name" value="GGDEF_dom"/>
</dbReference>
<feature type="transmembrane region" description="Helical" evidence="9">
    <location>
        <begin position="13"/>
        <end position="35"/>
    </location>
</feature>
<dbReference type="Gene3D" id="3.30.70.270">
    <property type="match status" value="1"/>
</dbReference>
<keyword evidence="4" id="KW-1003">Cell membrane</keyword>
<dbReference type="AlphaFoldDB" id="A0A5P1RE29"/>
<feature type="domain" description="GGDEF" evidence="10">
    <location>
        <begin position="253"/>
        <end position="382"/>
    </location>
</feature>
<evidence type="ECO:0000256" key="3">
    <source>
        <dbReference type="ARBA" id="ARBA00012528"/>
    </source>
</evidence>
<evidence type="ECO:0000256" key="7">
    <source>
        <dbReference type="ARBA" id="ARBA00023136"/>
    </source>
</evidence>
<dbReference type="GO" id="GO:0043709">
    <property type="term" value="P:cell adhesion involved in single-species biofilm formation"/>
    <property type="evidence" value="ECO:0007669"/>
    <property type="project" value="TreeGrafter"/>
</dbReference>
<dbReference type="PANTHER" id="PTHR45138:SF9">
    <property type="entry name" value="DIGUANYLATE CYCLASE DGCM-RELATED"/>
    <property type="match status" value="1"/>
</dbReference>
<accession>A0A5P1RE29</accession>
<dbReference type="CDD" id="cd01949">
    <property type="entry name" value="GGDEF"/>
    <property type="match status" value="1"/>
</dbReference>
<dbReference type="SMART" id="SM00267">
    <property type="entry name" value="GGDEF"/>
    <property type="match status" value="1"/>
</dbReference>
<evidence type="ECO:0000256" key="5">
    <source>
        <dbReference type="ARBA" id="ARBA00022692"/>
    </source>
</evidence>
<dbReference type="GO" id="GO:0005886">
    <property type="term" value="C:plasma membrane"/>
    <property type="evidence" value="ECO:0007669"/>
    <property type="project" value="UniProtKB-SubCell"/>
</dbReference>
<dbReference type="PROSITE" id="PS50887">
    <property type="entry name" value="GGDEF"/>
    <property type="match status" value="1"/>
</dbReference>
<evidence type="ECO:0000256" key="2">
    <source>
        <dbReference type="ARBA" id="ARBA00004651"/>
    </source>
</evidence>
<reference evidence="11 12" key="1">
    <citation type="journal article" date="2019" name="Biochem. Eng. J.">
        <title>Metabolic engineering of the marine bacteria Neptunomonas concharum for the production of acetoin and meso-2,3-butanediol from acetate.</title>
        <authorList>
            <person name="Li W."/>
            <person name="Pu N."/>
            <person name="Liu C.-X."/>
            <person name="Yuan Q.-P."/>
            <person name="Li Z.-J."/>
        </authorList>
    </citation>
    <scope>NUCLEOTIDE SEQUENCE [LARGE SCALE GENOMIC DNA]</scope>
    <source>
        <strain evidence="11 12">JCM17730</strain>
    </source>
</reference>
<dbReference type="FunFam" id="3.30.70.270:FF:000001">
    <property type="entry name" value="Diguanylate cyclase domain protein"/>
    <property type="match status" value="1"/>
</dbReference>
<keyword evidence="5 9" id="KW-0812">Transmembrane</keyword>
<evidence type="ECO:0000256" key="4">
    <source>
        <dbReference type="ARBA" id="ARBA00022475"/>
    </source>
</evidence>
<dbReference type="Gene3D" id="3.30.450.20">
    <property type="entry name" value="PAS domain"/>
    <property type="match status" value="1"/>
</dbReference>
<evidence type="ECO:0000259" key="10">
    <source>
        <dbReference type="PROSITE" id="PS50887"/>
    </source>
</evidence>
<dbReference type="Pfam" id="PF17200">
    <property type="entry name" value="sCache_2"/>
    <property type="match status" value="1"/>
</dbReference>
<comment type="cofactor">
    <cofactor evidence="1">
        <name>Mg(2+)</name>
        <dbReference type="ChEBI" id="CHEBI:18420"/>
    </cofactor>
</comment>
<keyword evidence="12" id="KW-1185">Reference proteome</keyword>
<dbReference type="EMBL" id="CP043869">
    <property type="protein sequence ID" value="QEQ97857.1"/>
    <property type="molecule type" value="Genomic_DNA"/>
</dbReference>
<dbReference type="PANTHER" id="PTHR45138">
    <property type="entry name" value="REGULATORY COMPONENTS OF SENSORY TRANSDUCTION SYSTEM"/>
    <property type="match status" value="1"/>
</dbReference>
<evidence type="ECO:0000256" key="6">
    <source>
        <dbReference type="ARBA" id="ARBA00022989"/>
    </source>
</evidence>
<feature type="transmembrane region" description="Helical" evidence="9">
    <location>
        <begin position="193"/>
        <end position="211"/>
    </location>
</feature>
<dbReference type="InterPro" id="IPR029787">
    <property type="entry name" value="Nucleotide_cyclase"/>
</dbReference>
<organism evidence="11 12">
    <name type="scientific">Neptunomonas concharum</name>
    <dbReference type="NCBI Taxonomy" id="1031538"/>
    <lineage>
        <taxon>Bacteria</taxon>
        <taxon>Pseudomonadati</taxon>
        <taxon>Pseudomonadota</taxon>
        <taxon>Gammaproteobacteria</taxon>
        <taxon>Oceanospirillales</taxon>
        <taxon>Oceanospirillaceae</taxon>
        <taxon>Neptunomonas</taxon>
    </lineage>
</organism>
<dbReference type="SMART" id="SM01049">
    <property type="entry name" value="Cache_2"/>
    <property type="match status" value="1"/>
</dbReference>
<protein>
    <recommendedName>
        <fullName evidence="3">diguanylate cyclase</fullName>
        <ecNumber evidence="3">2.7.7.65</ecNumber>
    </recommendedName>
</protein>
<gene>
    <name evidence="11" type="ORF">F0U83_14655</name>
</gene>
<dbReference type="InterPro" id="IPR050469">
    <property type="entry name" value="Diguanylate_Cyclase"/>
</dbReference>
<dbReference type="Proteomes" id="UP000324760">
    <property type="component" value="Chromosome"/>
</dbReference>
<dbReference type="OrthoDB" id="5496380at2"/>
<sequence>MALSINSNIKRKLGWMVATTFGGLLLLLIFFHHTFSDNLHREKRHQSKSLATASIGVINSFYSQFLAGALTEVDAKHLAQTALAQATYDQCGYFWIHDLQGNLVMHPMAPEHAGQPIEQWLNKEGVTLFKRFDDTAQQGGGWVEYQWPKPGEITKSPKLSYVALFEPWQWVVGTGIYLEDSHKEIERSFIRSLEVLAIVFGSIVIVSWILARRFTLQLEELAIRDPLTTLYTRRYLNETQDLFVRHDIRDKASHLYVIFLDIDYFKNINDRYGHLTGDAILSNIGHWIRQQTRADDLCVRYGGEEFLVMTLATSHADIINLTERIRHPTYSNTHPVLPKVTLSAGVAMRQPEEDFHSVLSRADQLLYKAKRQGRNCVVMDSI</sequence>
<dbReference type="Pfam" id="PF00990">
    <property type="entry name" value="GGDEF"/>
    <property type="match status" value="1"/>
</dbReference>
<evidence type="ECO:0000256" key="9">
    <source>
        <dbReference type="SAM" id="Phobius"/>
    </source>
</evidence>
<dbReference type="EC" id="2.7.7.65" evidence="3"/>